<organism evidence="16 17">
    <name type="scientific">Lutispora saccharofermentans</name>
    <dbReference type="NCBI Taxonomy" id="3024236"/>
    <lineage>
        <taxon>Bacteria</taxon>
        <taxon>Bacillati</taxon>
        <taxon>Bacillota</taxon>
        <taxon>Clostridia</taxon>
        <taxon>Lutisporales</taxon>
        <taxon>Lutisporaceae</taxon>
        <taxon>Lutispora</taxon>
    </lineage>
</organism>
<evidence type="ECO:0000256" key="10">
    <source>
        <dbReference type="ARBA" id="ARBA00022984"/>
    </source>
</evidence>
<keyword evidence="5" id="KW-0479">Metal-binding</keyword>
<evidence type="ECO:0000256" key="5">
    <source>
        <dbReference type="ARBA" id="ARBA00022723"/>
    </source>
</evidence>
<evidence type="ECO:0000256" key="7">
    <source>
        <dbReference type="ARBA" id="ARBA00022840"/>
    </source>
</evidence>
<feature type="domain" description="ATP-grasp" evidence="15">
    <location>
        <begin position="143"/>
        <end position="344"/>
    </location>
</feature>
<evidence type="ECO:0000256" key="9">
    <source>
        <dbReference type="ARBA" id="ARBA00022960"/>
    </source>
</evidence>
<dbReference type="PROSITE" id="PS50975">
    <property type="entry name" value="ATP_GRASP"/>
    <property type="match status" value="1"/>
</dbReference>
<keyword evidence="10 13" id="KW-0573">Peptidoglycan synthesis</keyword>
<evidence type="ECO:0000256" key="3">
    <source>
        <dbReference type="ARBA" id="ARBA00010871"/>
    </source>
</evidence>
<evidence type="ECO:0000256" key="8">
    <source>
        <dbReference type="ARBA" id="ARBA00022842"/>
    </source>
</evidence>
<dbReference type="PANTHER" id="PTHR23132">
    <property type="entry name" value="D-ALANINE--D-ALANINE LIGASE"/>
    <property type="match status" value="1"/>
</dbReference>
<reference evidence="16 17" key="1">
    <citation type="submission" date="2021-10" db="EMBL/GenBank/DDBJ databases">
        <title>Lutispora strain m25 sp. nov., a thermophilic, non-spore-forming bacterium isolated from a lab-scale methanogenic bioreactor digesting anaerobic sludge.</title>
        <authorList>
            <person name="El Houari A."/>
            <person name="Mcdonald J."/>
        </authorList>
    </citation>
    <scope>NUCLEOTIDE SEQUENCE [LARGE SCALE GENOMIC DNA]</scope>
    <source>
        <strain evidence="17">m25</strain>
    </source>
</reference>
<proteinExistence type="inferred from homology"/>
<dbReference type="PROSITE" id="PS00844">
    <property type="entry name" value="DALA_DALA_LIGASE_2"/>
    <property type="match status" value="1"/>
</dbReference>
<keyword evidence="12 13" id="KW-0961">Cell wall biogenesis/degradation</keyword>
<dbReference type="Proteomes" id="UP001651880">
    <property type="component" value="Unassembled WGS sequence"/>
</dbReference>
<evidence type="ECO:0000256" key="2">
    <source>
        <dbReference type="ARBA" id="ARBA00001946"/>
    </source>
</evidence>
<dbReference type="HAMAP" id="MF_00047">
    <property type="entry name" value="Dala_Dala_lig"/>
    <property type="match status" value="1"/>
</dbReference>
<evidence type="ECO:0000313" key="17">
    <source>
        <dbReference type="Proteomes" id="UP001651880"/>
    </source>
</evidence>
<dbReference type="NCBIfam" id="NF002378">
    <property type="entry name" value="PRK01372.1"/>
    <property type="match status" value="1"/>
</dbReference>
<dbReference type="PIRSF" id="PIRSF039102">
    <property type="entry name" value="Ddl/VanB"/>
    <property type="match status" value="1"/>
</dbReference>
<comment type="caution">
    <text evidence="16">The sequence shown here is derived from an EMBL/GenBank/DDBJ whole genome shotgun (WGS) entry which is preliminary data.</text>
</comment>
<comment type="cofactor">
    <cofactor evidence="1">
        <name>Mn(2+)</name>
        <dbReference type="ChEBI" id="CHEBI:29035"/>
    </cofactor>
</comment>
<name>A0ABT1NHG0_9FIRM</name>
<dbReference type="InterPro" id="IPR013815">
    <property type="entry name" value="ATP_grasp_subdomain_1"/>
</dbReference>
<comment type="function">
    <text evidence="13">Cell wall formation.</text>
</comment>
<dbReference type="InterPro" id="IPR000291">
    <property type="entry name" value="D-Ala_lig_Van_CS"/>
</dbReference>
<dbReference type="InterPro" id="IPR011127">
    <property type="entry name" value="Dala_Dala_lig_N"/>
</dbReference>
<evidence type="ECO:0000256" key="14">
    <source>
        <dbReference type="PROSITE-ProRule" id="PRU00409"/>
    </source>
</evidence>
<comment type="cofactor">
    <cofactor evidence="2">
        <name>Mg(2+)</name>
        <dbReference type="ChEBI" id="CHEBI:18420"/>
    </cofactor>
</comment>
<dbReference type="SUPFAM" id="SSF56059">
    <property type="entry name" value="Glutathione synthetase ATP-binding domain-like"/>
    <property type="match status" value="1"/>
</dbReference>
<dbReference type="SUPFAM" id="SSF52440">
    <property type="entry name" value="PreATP-grasp domain"/>
    <property type="match status" value="1"/>
</dbReference>
<evidence type="ECO:0000256" key="13">
    <source>
        <dbReference type="HAMAP-Rule" id="MF_00047"/>
    </source>
</evidence>
<evidence type="ECO:0000313" key="16">
    <source>
        <dbReference type="EMBL" id="MCQ1530499.1"/>
    </source>
</evidence>
<dbReference type="RefSeq" id="WP_255228023.1">
    <property type="nucleotide sequence ID" value="NZ_JAJEKE010000012.1"/>
</dbReference>
<evidence type="ECO:0000256" key="6">
    <source>
        <dbReference type="ARBA" id="ARBA00022741"/>
    </source>
</evidence>
<keyword evidence="13" id="KW-0963">Cytoplasm</keyword>
<dbReference type="InterPro" id="IPR011761">
    <property type="entry name" value="ATP-grasp"/>
</dbReference>
<dbReference type="PANTHER" id="PTHR23132:SF25">
    <property type="entry name" value="D-ALANINE--D-ALANINE LIGASE A"/>
    <property type="match status" value="1"/>
</dbReference>
<dbReference type="NCBIfam" id="NF002528">
    <property type="entry name" value="PRK01966.1-4"/>
    <property type="match status" value="1"/>
</dbReference>
<keyword evidence="7 14" id="KW-0067">ATP-binding</keyword>
<evidence type="ECO:0000256" key="4">
    <source>
        <dbReference type="ARBA" id="ARBA00022598"/>
    </source>
</evidence>
<keyword evidence="9 13" id="KW-0133">Cell shape</keyword>
<gene>
    <name evidence="16" type="primary">vanG</name>
    <name evidence="13" type="synonym">ddl</name>
    <name evidence="16" type="ORF">LJD61_13190</name>
</gene>
<evidence type="ECO:0000256" key="12">
    <source>
        <dbReference type="ARBA" id="ARBA00023316"/>
    </source>
</evidence>
<keyword evidence="6 14" id="KW-0547">Nucleotide-binding</keyword>
<dbReference type="EMBL" id="JAJEKE010000012">
    <property type="protein sequence ID" value="MCQ1530499.1"/>
    <property type="molecule type" value="Genomic_DNA"/>
</dbReference>
<dbReference type="Pfam" id="PF07478">
    <property type="entry name" value="Dala_Dala_lig_C"/>
    <property type="match status" value="1"/>
</dbReference>
<dbReference type="PROSITE" id="PS00843">
    <property type="entry name" value="DALA_DALA_LIGASE_1"/>
    <property type="match status" value="1"/>
</dbReference>
<comment type="similarity">
    <text evidence="3 13">Belongs to the D-alanine--D-alanine ligase family.</text>
</comment>
<evidence type="ECO:0000259" key="15">
    <source>
        <dbReference type="PROSITE" id="PS50975"/>
    </source>
</evidence>
<dbReference type="Gene3D" id="3.40.50.20">
    <property type="match status" value="1"/>
</dbReference>
<protein>
    <recommendedName>
        <fullName evidence="13">D-alanine--D-alanine ligase</fullName>
        <ecNumber evidence="13">6.3.2.4</ecNumber>
    </recommendedName>
    <alternativeName>
        <fullName evidence="13">D-Ala-D-Ala ligase</fullName>
    </alternativeName>
    <alternativeName>
        <fullName evidence="13">D-alanylalanine synthetase</fullName>
    </alternativeName>
</protein>
<evidence type="ECO:0000256" key="11">
    <source>
        <dbReference type="ARBA" id="ARBA00023211"/>
    </source>
</evidence>
<dbReference type="InterPro" id="IPR005905">
    <property type="entry name" value="D_ala_D_ala"/>
</dbReference>
<dbReference type="Pfam" id="PF01820">
    <property type="entry name" value="Dala_Dala_lig_N"/>
    <property type="match status" value="1"/>
</dbReference>
<dbReference type="EC" id="6.3.2.4" evidence="13"/>
<keyword evidence="4 13" id="KW-0436">Ligase</keyword>
<sequence>MNKLKIAVLFGGYSTEYDISLQSAYSVITHLDRSKYNPVLLGITPSGEWFHFSGELVKIRENTWYNPADCVRAIISPSREVHGVLKFEAGEVCTIRLDAAMPVLHGKNGEDGTVQGLLELAGIPIVGCNSLCSALCMDKDKAHKIAHVAGVRIPSSFILENEMDAGTVWEQAENIGYPLFVKPVRAGSSFGITKVLNRDELPAAVNLAFGHDDRVIIEENISGFEVSCAVLGNDKLTVGELGEIELADGFFDYKEKYTPETYSFHVPARIPAQKAEEIKDTARTIYRALGCTGFARVDMFLTPSGEIIFNEVNTIPGFTTHSHYPHMLKAVGMSFEQIIDTAIGLAVGA</sequence>
<dbReference type="InterPro" id="IPR011095">
    <property type="entry name" value="Dala_Dala_lig_C"/>
</dbReference>
<comment type="subcellular location">
    <subcellularLocation>
        <location evidence="13">Cytoplasm</location>
    </subcellularLocation>
</comment>
<dbReference type="InterPro" id="IPR016185">
    <property type="entry name" value="PreATP-grasp_dom_sf"/>
</dbReference>
<dbReference type="NCBIfam" id="TIGR01205">
    <property type="entry name" value="D_ala_D_alaTIGR"/>
    <property type="match status" value="1"/>
</dbReference>
<keyword evidence="8" id="KW-0460">Magnesium</keyword>
<keyword evidence="11" id="KW-0464">Manganese</keyword>
<dbReference type="NCBIfam" id="NF000091">
    <property type="entry name" value="D_ala_D_ser_VanG"/>
    <property type="match status" value="1"/>
</dbReference>
<comment type="pathway">
    <text evidence="13">Cell wall biogenesis; peptidoglycan biosynthesis.</text>
</comment>
<dbReference type="GO" id="GO:0160222">
    <property type="term" value="F:D-alanine-D-serine ligase activity"/>
    <property type="evidence" value="ECO:0007669"/>
    <property type="project" value="UniProtKB-EC"/>
</dbReference>
<comment type="catalytic activity">
    <reaction evidence="13">
        <text>2 D-alanine + ATP = D-alanyl-D-alanine + ADP + phosphate + H(+)</text>
        <dbReference type="Rhea" id="RHEA:11224"/>
        <dbReference type="ChEBI" id="CHEBI:15378"/>
        <dbReference type="ChEBI" id="CHEBI:30616"/>
        <dbReference type="ChEBI" id="CHEBI:43474"/>
        <dbReference type="ChEBI" id="CHEBI:57416"/>
        <dbReference type="ChEBI" id="CHEBI:57822"/>
        <dbReference type="ChEBI" id="CHEBI:456216"/>
        <dbReference type="EC" id="6.3.2.4"/>
    </reaction>
</comment>
<keyword evidence="17" id="KW-1185">Reference proteome</keyword>
<evidence type="ECO:0000256" key="1">
    <source>
        <dbReference type="ARBA" id="ARBA00001936"/>
    </source>
</evidence>
<dbReference type="Gene3D" id="3.30.1490.20">
    <property type="entry name" value="ATP-grasp fold, A domain"/>
    <property type="match status" value="1"/>
</dbReference>
<accession>A0ABT1NHG0</accession>
<dbReference type="Gene3D" id="3.30.470.20">
    <property type="entry name" value="ATP-grasp fold, B domain"/>
    <property type="match status" value="1"/>
</dbReference>